<dbReference type="CDD" id="cd16833">
    <property type="entry name" value="YfiH"/>
    <property type="match status" value="1"/>
</dbReference>
<evidence type="ECO:0000256" key="3">
    <source>
        <dbReference type="ARBA" id="ARBA00022679"/>
    </source>
</evidence>
<dbReference type="InterPro" id="IPR011324">
    <property type="entry name" value="Cytotoxic_necrot_fac-like_cat"/>
</dbReference>
<comment type="catalytic activity">
    <reaction evidence="8">
        <text>adenosine + phosphate = alpha-D-ribose 1-phosphate + adenine</text>
        <dbReference type="Rhea" id="RHEA:27642"/>
        <dbReference type="ChEBI" id="CHEBI:16335"/>
        <dbReference type="ChEBI" id="CHEBI:16708"/>
        <dbReference type="ChEBI" id="CHEBI:43474"/>
        <dbReference type="ChEBI" id="CHEBI:57720"/>
        <dbReference type="EC" id="2.4.2.1"/>
    </reaction>
    <physiologicalReaction direction="left-to-right" evidence="8">
        <dbReference type="Rhea" id="RHEA:27643"/>
    </physiologicalReaction>
</comment>
<dbReference type="InterPro" id="IPR038371">
    <property type="entry name" value="Cu_polyphenol_OxRdtase_sf"/>
</dbReference>
<keyword evidence="6" id="KW-0862">Zinc</keyword>
<evidence type="ECO:0000256" key="5">
    <source>
        <dbReference type="ARBA" id="ARBA00022801"/>
    </source>
</evidence>
<protein>
    <recommendedName>
        <fullName evidence="10">Purine nucleoside phosphorylase</fullName>
    </recommendedName>
</protein>
<evidence type="ECO:0000256" key="1">
    <source>
        <dbReference type="ARBA" id="ARBA00000553"/>
    </source>
</evidence>
<evidence type="ECO:0000313" key="11">
    <source>
        <dbReference type="EMBL" id="MFK4751379.1"/>
    </source>
</evidence>
<name>A0ABW8NEK9_9GAMM</name>
<dbReference type="RefSeq" id="WP_416204848.1">
    <property type="nucleotide sequence ID" value="NZ_JBBKTX010000003.1"/>
</dbReference>
<organism evidence="11 12">
    <name type="scientific">Oceanobacter antarcticus</name>
    <dbReference type="NCBI Taxonomy" id="3133425"/>
    <lineage>
        <taxon>Bacteria</taxon>
        <taxon>Pseudomonadati</taxon>
        <taxon>Pseudomonadota</taxon>
        <taxon>Gammaproteobacteria</taxon>
        <taxon>Oceanospirillales</taxon>
        <taxon>Oceanospirillaceae</taxon>
        <taxon>Oceanobacter</taxon>
    </lineage>
</organism>
<comment type="similarity">
    <text evidence="2 10">Belongs to the purine nucleoside phosphorylase YfiH/LACC1 family.</text>
</comment>
<keyword evidence="5" id="KW-0378">Hydrolase</keyword>
<dbReference type="PANTHER" id="PTHR30616">
    <property type="entry name" value="UNCHARACTERIZED PROTEIN YFIH"/>
    <property type="match status" value="1"/>
</dbReference>
<keyword evidence="4" id="KW-0479">Metal-binding</keyword>
<dbReference type="NCBIfam" id="TIGR00726">
    <property type="entry name" value="peptidoglycan editing factor PgeF"/>
    <property type="match status" value="1"/>
</dbReference>
<dbReference type="PANTHER" id="PTHR30616:SF2">
    <property type="entry name" value="PURINE NUCLEOSIDE PHOSPHORYLASE LACC1"/>
    <property type="match status" value="1"/>
</dbReference>
<dbReference type="Pfam" id="PF02578">
    <property type="entry name" value="Cu-oxidase_4"/>
    <property type="match status" value="1"/>
</dbReference>
<dbReference type="InterPro" id="IPR003730">
    <property type="entry name" value="Cu_polyphenol_OxRdtase"/>
</dbReference>
<evidence type="ECO:0000256" key="9">
    <source>
        <dbReference type="ARBA" id="ARBA00049893"/>
    </source>
</evidence>
<comment type="catalytic activity">
    <reaction evidence="9">
        <text>S-methyl-5'-thioadenosine + phosphate = 5-(methylsulfanyl)-alpha-D-ribose 1-phosphate + adenine</text>
        <dbReference type="Rhea" id="RHEA:11852"/>
        <dbReference type="ChEBI" id="CHEBI:16708"/>
        <dbReference type="ChEBI" id="CHEBI:17509"/>
        <dbReference type="ChEBI" id="CHEBI:43474"/>
        <dbReference type="ChEBI" id="CHEBI:58533"/>
        <dbReference type="EC" id="2.4.2.28"/>
    </reaction>
    <physiologicalReaction direction="left-to-right" evidence="9">
        <dbReference type="Rhea" id="RHEA:11853"/>
    </physiologicalReaction>
</comment>
<comment type="caution">
    <text evidence="11">The sequence shown here is derived from an EMBL/GenBank/DDBJ whole genome shotgun (WGS) entry which is preliminary data.</text>
</comment>
<dbReference type="Proteomes" id="UP001620597">
    <property type="component" value="Unassembled WGS sequence"/>
</dbReference>
<reference evidence="11 12" key="1">
    <citation type="submission" date="2024-03" db="EMBL/GenBank/DDBJ databases">
        <title>High-quality draft genome sequence of Oceanobacter sp. wDCs-4.</title>
        <authorList>
            <person name="Dong C."/>
        </authorList>
    </citation>
    <scope>NUCLEOTIDE SEQUENCE [LARGE SCALE GENOMIC DNA]</scope>
    <source>
        <strain evidence="12">wDCs-4</strain>
    </source>
</reference>
<comment type="catalytic activity">
    <reaction evidence="1">
        <text>inosine + phosphate = alpha-D-ribose 1-phosphate + hypoxanthine</text>
        <dbReference type="Rhea" id="RHEA:27646"/>
        <dbReference type="ChEBI" id="CHEBI:17368"/>
        <dbReference type="ChEBI" id="CHEBI:17596"/>
        <dbReference type="ChEBI" id="CHEBI:43474"/>
        <dbReference type="ChEBI" id="CHEBI:57720"/>
        <dbReference type="EC" id="2.4.2.1"/>
    </reaction>
    <physiologicalReaction direction="left-to-right" evidence="1">
        <dbReference type="Rhea" id="RHEA:27647"/>
    </physiologicalReaction>
</comment>
<dbReference type="SUPFAM" id="SSF64438">
    <property type="entry name" value="CNF1/YfiH-like putative cysteine hydrolases"/>
    <property type="match status" value="1"/>
</dbReference>
<evidence type="ECO:0000256" key="2">
    <source>
        <dbReference type="ARBA" id="ARBA00007353"/>
    </source>
</evidence>
<dbReference type="Gene3D" id="3.60.140.10">
    <property type="entry name" value="CNF1/YfiH-like putative cysteine hydrolases"/>
    <property type="match status" value="1"/>
</dbReference>
<evidence type="ECO:0000256" key="8">
    <source>
        <dbReference type="ARBA" id="ARBA00048968"/>
    </source>
</evidence>
<comment type="catalytic activity">
    <reaction evidence="7">
        <text>adenosine + H2O + H(+) = inosine + NH4(+)</text>
        <dbReference type="Rhea" id="RHEA:24408"/>
        <dbReference type="ChEBI" id="CHEBI:15377"/>
        <dbReference type="ChEBI" id="CHEBI:15378"/>
        <dbReference type="ChEBI" id="CHEBI:16335"/>
        <dbReference type="ChEBI" id="CHEBI:17596"/>
        <dbReference type="ChEBI" id="CHEBI:28938"/>
        <dbReference type="EC" id="3.5.4.4"/>
    </reaction>
    <physiologicalReaction direction="left-to-right" evidence="7">
        <dbReference type="Rhea" id="RHEA:24409"/>
    </physiologicalReaction>
</comment>
<dbReference type="EMBL" id="JBBKTX010000003">
    <property type="protein sequence ID" value="MFK4751379.1"/>
    <property type="molecule type" value="Genomic_DNA"/>
</dbReference>
<evidence type="ECO:0000256" key="6">
    <source>
        <dbReference type="ARBA" id="ARBA00022833"/>
    </source>
</evidence>
<gene>
    <name evidence="11" type="primary">pgeF</name>
    <name evidence="11" type="ORF">WG929_03050</name>
</gene>
<evidence type="ECO:0000256" key="4">
    <source>
        <dbReference type="ARBA" id="ARBA00022723"/>
    </source>
</evidence>
<accession>A0ABW8NEK9</accession>
<keyword evidence="3" id="KW-0808">Transferase</keyword>
<sequence length="244" mass="26696">MVRTTFELIRPDWPLPAGVQVAFSTRRLLSGPVSAVPWDGANLGLHVGDNAQQVRQHRIRLQQQLPAVRAIQWLDQVHGTECRHACGNEIVLPADACWTAEPGLACAVMTADCLPVLLVSANGQQLAAIHAGWRGLAAGVLEQALTCFSGSVMAMLGPAIGPAAFEVGPEVRASFAGAPASCFYRGHGDRYHANLHALARWRLEQAGVERIFGEEWCTYREATRFYSFRRDGQTGRQASLIWRE</sequence>
<keyword evidence="12" id="KW-1185">Reference proteome</keyword>
<evidence type="ECO:0000256" key="7">
    <source>
        <dbReference type="ARBA" id="ARBA00047989"/>
    </source>
</evidence>
<evidence type="ECO:0000313" key="12">
    <source>
        <dbReference type="Proteomes" id="UP001620597"/>
    </source>
</evidence>
<proteinExistence type="inferred from homology"/>
<evidence type="ECO:0000256" key="10">
    <source>
        <dbReference type="RuleBase" id="RU361274"/>
    </source>
</evidence>